<evidence type="ECO:0000259" key="5">
    <source>
        <dbReference type="SMART" id="SM00449"/>
    </source>
</evidence>
<accession>A0A9P0QST8</accession>
<dbReference type="GO" id="GO:0048188">
    <property type="term" value="C:Set1C/COMPASS complex"/>
    <property type="evidence" value="ECO:0007669"/>
    <property type="project" value="InterPro"/>
</dbReference>
<dbReference type="SUPFAM" id="SSF49899">
    <property type="entry name" value="Concanavalin A-like lectins/glucanases"/>
    <property type="match status" value="1"/>
</dbReference>
<sequence length="501" mass="56677">MEIVPQVKAAEDVIEPVVISQEETAENVSSKSYSTRSKEVTISKSAAKQRKDNVVIHPRLKPVPFKASDLHASKGAPSKSQVIVEKGITFYNSEDHPLNKRGYKYKPCSANPSFPSNLYSTTEILPFKVCPSYFDRASGIIFNDSMDCVSTLDGWRSIRTNIGMREGSHYMEFNIINANNGSDRSHVRVGIARREASLEAPVGFDGYGYGIRDVNGQKITLSRPKEFMKKGPDEKTKDVGFRSGDVIGMYVELPSLEEHRRHVEQFVRSKREVLQTKTATSDQNQATSLPSTPTEAASGKAKKRRINSKKDVDLDNSNFQNYNNILRDQIPIKYKSSLYYEQYEYSTTKKMDHLLNPVTVFGERAILEKNHNELGDILPTIPNSKIIVYKNGECIGEMFENLYSFLPAEIGGDDENNLKQMQNPAYRNTDDGSLGYYPMISVYQKGMVEFNAGPSFKYPPQLPDNSSPKPINSRYAEHVVEEWLWDVIDEVEAEYLDSYDE</sequence>
<gene>
    <name evidence="6" type="ORF">CLIB1423_13S02696</name>
</gene>
<feature type="region of interest" description="Disordered" evidence="4">
    <location>
        <begin position="274"/>
        <end position="313"/>
    </location>
</feature>
<evidence type="ECO:0000256" key="2">
    <source>
        <dbReference type="ARBA" id="ARBA00023242"/>
    </source>
</evidence>
<dbReference type="SMART" id="SM00449">
    <property type="entry name" value="SPRY"/>
    <property type="match status" value="1"/>
</dbReference>
<dbReference type="InterPro" id="IPR043136">
    <property type="entry name" value="B30.2/SPRY_sf"/>
</dbReference>
<proteinExistence type="inferred from homology"/>
<evidence type="ECO:0000256" key="4">
    <source>
        <dbReference type="SAM" id="MobiDB-lite"/>
    </source>
</evidence>
<dbReference type="EMBL" id="CAKXYY010000013">
    <property type="protein sequence ID" value="CAH2353954.1"/>
    <property type="molecule type" value="Genomic_DNA"/>
</dbReference>
<comment type="subcellular location">
    <subcellularLocation>
        <location evidence="1">Nucleus</location>
    </subcellularLocation>
</comment>
<organism evidence="6 7">
    <name type="scientific">[Candida] railenensis</name>
    <dbReference type="NCBI Taxonomy" id="45579"/>
    <lineage>
        <taxon>Eukaryota</taxon>
        <taxon>Fungi</taxon>
        <taxon>Dikarya</taxon>
        <taxon>Ascomycota</taxon>
        <taxon>Saccharomycotina</taxon>
        <taxon>Pichiomycetes</taxon>
        <taxon>Debaryomycetaceae</taxon>
        <taxon>Kurtzmaniella</taxon>
    </lineage>
</organism>
<dbReference type="InterPro" id="IPR003877">
    <property type="entry name" value="SPRY_dom"/>
</dbReference>
<feature type="domain" description="SPRY" evidence="5">
    <location>
        <begin position="166"/>
        <end position="456"/>
    </location>
</feature>
<dbReference type="CDD" id="cd12872">
    <property type="entry name" value="SPRY_Ash2"/>
    <property type="match status" value="1"/>
</dbReference>
<dbReference type="InterPro" id="IPR013320">
    <property type="entry name" value="ConA-like_dom_sf"/>
</dbReference>
<protein>
    <recommendedName>
        <fullName evidence="5">SPRY domain-containing protein</fullName>
    </recommendedName>
</protein>
<evidence type="ECO:0000313" key="6">
    <source>
        <dbReference type="EMBL" id="CAH2353954.1"/>
    </source>
</evidence>
<dbReference type="OrthoDB" id="10266026at2759"/>
<dbReference type="PANTHER" id="PTHR10598:SF0">
    <property type="entry name" value="SET1_ASH2 HISTONE METHYLTRANSFERASE COMPLEX SUBUNIT ASH2"/>
    <property type="match status" value="1"/>
</dbReference>
<dbReference type="PANTHER" id="PTHR10598">
    <property type="entry name" value="SET1/ASH2 HISTONE METHYLTRANSFERASE COMPLEX SUBUNIT ASH2"/>
    <property type="match status" value="1"/>
</dbReference>
<dbReference type="AlphaFoldDB" id="A0A9P0QST8"/>
<keyword evidence="7" id="KW-1185">Reference proteome</keyword>
<dbReference type="Gene3D" id="2.60.120.920">
    <property type="match status" value="1"/>
</dbReference>
<comment type="caution">
    <text evidence="6">The sequence shown here is derived from an EMBL/GenBank/DDBJ whole genome shotgun (WGS) entry which is preliminary data.</text>
</comment>
<dbReference type="GO" id="GO:0000976">
    <property type="term" value="F:transcription cis-regulatory region binding"/>
    <property type="evidence" value="ECO:0007669"/>
    <property type="project" value="TreeGrafter"/>
</dbReference>
<dbReference type="InterPro" id="IPR037353">
    <property type="entry name" value="ASH2"/>
</dbReference>
<comment type="similarity">
    <text evidence="3">Belongs to the cclA family.</text>
</comment>
<dbReference type="Proteomes" id="UP000837801">
    <property type="component" value="Unassembled WGS sequence"/>
</dbReference>
<evidence type="ECO:0000256" key="3">
    <source>
        <dbReference type="ARBA" id="ARBA00038149"/>
    </source>
</evidence>
<evidence type="ECO:0000256" key="1">
    <source>
        <dbReference type="ARBA" id="ARBA00004123"/>
    </source>
</evidence>
<feature type="compositionally biased region" description="Polar residues" evidence="4">
    <location>
        <begin position="275"/>
        <end position="295"/>
    </location>
</feature>
<reference evidence="6" key="1">
    <citation type="submission" date="2022-03" db="EMBL/GenBank/DDBJ databases">
        <authorList>
            <person name="Legras J.-L."/>
            <person name="Devillers H."/>
            <person name="Grondin C."/>
        </authorList>
    </citation>
    <scope>NUCLEOTIDE SEQUENCE</scope>
    <source>
        <strain evidence="6">CLIB 1423</strain>
    </source>
</reference>
<evidence type="ECO:0000313" key="7">
    <source>
        <dbReference type="Proteomes" id="UP000837801"/>
    </source>
</evidence>
<name>A0A9P0QST8_9ASCO</name>
<keyword evidence="2" id="KW-0539">Nucleus</keyword>